<evidence type="ECO:0000256" key="1">
    <source>
        <dbReference type="SAM" id="MobiDB-lite"/>
    </source>
</evidence>
<feature type="region of interest" description="Disordered" evidence="1">
    <location>
        <begin position="1"/>
        <end position="81"/>
    </location>
</feature>
<feature type="non-terminal residue" evidence="2">
    <location>
        <position position="81"/>
    </location>
</feature>
<name>A0A267G814_9PLAT</name>
<evidence type="ECO:0000313" key="2">
    <source>
        <dbReference type="EMBL" id="PAA82173.1"/>
    </source>
</evidence>
<proteinExistence type="predicted"/>
<dbReference type="Proteomes" id="UP000215902">
    <property type="component" value="Unassembled WGS sequence"/>
</dbReference>
<protein>
    <submittedName>
        <fullName evidence="2">Uncharacterized protein</fullName>
    </submittedName>
</protein>
<evidence type="ECO:0000313" key="3">
    <source>
        <dbReference type="Proteomes" id="UP000215902"/>
    </source>
</evidence>
<organism evidence="2 3">
    <name type="scientific">Macrostomum lignano</name>
    <dbReference type="NCBI Taxonomy" id="282301"/>
    <lineage>
        <taxon>Eukaryota</taxon>
        <taxon>Metazoa</taxon>
        <taxon>Spiralia</taxon>
        <taxon>Lophotrochozoa</taxon>
        <taxon>Platyhelminthes</taxon>
        <taxon>Rhabditophora</taxon>
        <taxon>Macrostomorpha</taxon>
        <taxon>Macrostomida</taxon>
        <taxon>Macrostomidae</taxon>
        <taxon>Macrostomum</taxon>
    </lineage>
</organism>
<dbReference type="EMBL" id="NIVC01000490">
    <property type="protein sequence ID" value="PAA82173.1"/>
    <property type="molecule type" value="Genomic_DNA"/>
</dbReference>
<keyword evidence="3" id="KW-1185">Reference proteome</keyword>
<reference evidence="2 3" key="1">
    <citation type="submission" date="2017-06" db="EMBL/GenBank/DDBJ databases">
        <title>A platform for efficient transgenesis in Macrostomum lignano, a flatworm model organism for stem cell research.</title>
        <authorList>
            <person name="Berezikov E."/>
        </authorList>
    </citation>
    <scope>NUCLEOTIDE SEQUENCE [LARGE SCALE GENOMIC DNA]</scope>
    <source>
        <strain evidence="2">DV1</strain>
        <tissue evidence="2">Whole organism</tissue>
    </source>
</reference>
<gene>
    <name evidence="2" type="ORF">BOX15_Mlig023537g1</name>
</gene>
<comment type="caution">
    <text evidence="2">The sequence shown here is derived from an EMBL/GenBank/DDBJ whole genome shotgun (WGS) entry which is preliminary data.</text>
</comment>
<accession>A0A267G814</accession>
<sequence>MADRMQDQSVHTAVRPGAAPGKEASSAKRNPNIVMRQPPAESANRNSSDLDGDNIQPPQQPPPVAPKPKGKKKDKKEKDKD</sequence>
<dbReference type="AlphaFoldDB" id="A0A267G814"/>